<proteinExistence type="inferred from homology"/>
<dbReference type="Proteomes" id="UP000317909">
    <property type="component" value="Chromosome"/>
</dbReference>
<dbReference type="AlphaFoldDB" id="A0A517TVI5"/>
<dbReference type="SUPFAM" id="SSF75620">
    <property type="entry name" value="Release factor"/>
    <property type="match status" value="1"/>
</dbReference>
<evidence type="ECO:0000259" key="2">
    <source>
        <dbReference type="Pfam" id="PF00472"/>
    </source>
</evidence>
<dbReference type="InterPro" id="IPR045853">
    <property type="entry name" value="Pep_chain_release_fac_I_sf"/>
</dbReference>
<keyword evidence="4" id="KW-1185">Reference proteome</keyword>
<protein>
    <submittedName>
        <fullName evidence="3">Peptide chain release factor 2</fullName>
    </submittedName>
</protein>
<evidence type="ECO:0000313" key="4">
    <source>
        <dbReference type="Proteomes" id="UP000317909"/>
    </source>
</evidence>
<dbReference type="KEGG" id="llh:I41_15490"/>
<dbReference type="Pfam" id="PF00472">
    <property type="entry name" value="RF-1"/>
    <property type="match status" value="1"/>
</dbReference>
<feature type="domain" description="Prokaryotic-type class I peptide chain release factors" evidence="2">
    <location>
        <begin position="14"/>
        <end position="73"/>
    </location>
</feature>
<dbReference type="GO" id="GO:0003747">
    <property type="term" value="F:translation release factor activity"/>
    <property type="evidence" value="ECO:0007669"/>
    <property type="project" value="InterPro"/>
</dbReference>
<dbReference type="PANTHER" id="PTHR43804">
    <property type="entry name" value="LD18447P"/>
    <property type="match status" value="1"/>
</dbReference>
<dbReference type="Gene3D" id="3.30.160.20">
    <property type="match status" value="1"/>
</dbReference>
<reference evidence="3 4" key="1">
    <citation type="submission" date="2019-02" db="EMBL/GenBank/DDBJ databases">
        <title>Deep-cultivation of Planctomycetes and their phenomic and genomic characterization uncovers novel biology.</title>
        <authorList>
            <person name="Wiegand S."/>
            <person name="Jogler M."/>
            <person name="Boedeker C."/>
            <person name="Pinto D."/>
            <person name="Vollmers J."/>
            <person name="Rivas-Marin E."/>
            <person name="Kohn T."/>
            <person name="Peeters S.H."/>
            <person name="Heuer A."/>
            <person name="Rast P."/>
            <person name="Oberbeckmann S."/>
            <person name="Bunk B."/>
            <person name="Jeske O."/>
            <person name="Meyerdierks A."/>
            <person name="Storesund J.E."/>
            <person name="Kallscheuer N."/>
            <person name="Luecker S."/>
            <person name="Lage O.M."/>
            <person name="Pohl T."/>
            <person name="Merkel B.J."/>
            <person name="Hornburger P."/>
            <person name="Mueller R.-W."/>
            <person name="Bruemmer F."/>
            <person name="Labrenz M."/>
            <person name="Spormann A.M."/>
            <person name="Op den Camp H."/>
            <person name="Overmann J."/>
            <person name="Amann R."/>
            <person name="Jetten M.S.M."/>
            <person name="Mascher T."/>
            <person name="Medema M.H."/>
            <person name="Devos D.P."/>
            <person name="Kaster A.-K."/>
            <person name="Ovreas L."/>
            <person name="Rohde M."/>
            <person name="Galperin M.Y."/>
            <person name="Jogler C."/>
        </authorList>
    </citation>
    <scope>NUCLEOTIDE SEQUENCE [LARGE SCALE GENOMIC DNA]</scope>
    <source>
        <strain evidence="3 4">I41</strain>
    </source>
</reference>
<name>A0A517TVI5_9BACT</name>
<dbReference type="InterPro" id="IPR000352">
    <property type="entry name" value="Pep_chain_release_fac_I"/>
</dbReference>
<evidence type="ECO:0000313" key="3">
    <source>
        <dbReference type="EMBL" id="QDT72374.1"/>
    </source>
</evidence>
<dbReference type="OrthoDB" id="9815709at2"/>
<dbReference type="InterPro" id="IPR050057">
    <property type="entry name" value="Prokaryotic/Mito_RF"/>
</dbReference>
<evidence type="ECO:0000256" key="1">
    <source>
        <dbReference type="ARBA" id="ARBA00010835"/>
    </source>
</evidence>
<accession>A0A517TVI5</accession>
<sequence>MPHPAALPIDQLLADCRVDRTRGSGPGGQHRNKTETAIVITHLPSGVRGEASERRSQAENLAQAKFRLRLELALAVRSAEGVGDLLPLGGLPEELSRQRQKVPDPVVSPSPLWRSRVAGERITVSASHDDFPAILAEALDCLSTEDWSAPAAAERLGISTSQLVKLLKQEPRALGLLNREQEAKELRPYR</sequence>
<comment type="similarity">
    <text evidence="1">Belongs to the prokaryotic/mitochondrial release factor family.</text>
</comment>
<organism evidence="3 4">
    <name type="scientific">Lacipirellula limnantheis</name>
    <dbReference type="NCBI Taxonomy" id="2528024"/>
    <lineage>
        <taxon>Bacteria</taxon>
        <taxon>Pseudomonadati</taxon>
        <taxon>Planctomycetota</taxon>
        <taxon>Planctomycetia</taxon>
        <taxon>Pirellulales</taxon>
        <taxon>Lacipirellulaceae</taxon>
        <taxon>Lacipirellula</taxon>
    </lineage>
</organism>
<dbReference type="EMBL" id="CP036339">
    <property type="protein sequence ID" value="QDT72374.1"/>
    <property type="molecule type" value="Genomic_DNA"/>
</dbReference>
<dbReference type="RefSeq" id="WP_145431951.1">
    <property type="nucleotide sequence ID" value="NZ_CP036339.1"/>
</dbReference>
<gene>
    <name evidence="3" type="primary">prfB_2</name>
    <name evidence="3" type="ORF">I41_15490</name>
</gene>
<dbReference type="PANTHER" id="PTHR43804:SF6">
    <property type="entry name" value="CLASS I PEPTIDE CHAIN RELEASE FACTOR"/>
    <property type="match status" value="1"/>
</dbReference>